<accession>A0A220S3R0</accession>
<organism evidence="1 2">
    <name type="scientific">Neisseria chenwenguii</name>
    <dbReference type="NCBI Taxonomy" id="1853278"/>
    <lineage>
        <taxon>Bacteria</taxon>
        <taxon>Pseudomonadati</taxon>
        <taxon>Pseudomonadota</taxon>
        <taxon>Betaproteobacteria</taxon>
        <taxon>Neisseriales</taxon>
        <taxon>Neisseriaceae</taxon>
        <taxon>Neisseria</taxon>
    </lineage>
</organism>
<evidence type="ECO:0000313" key="2">
    <source>
        <dbReference type="Proteomes" id="UP000198238"/>
    </source>
</evidence>
<dbReference type="EMBL" id="CP022278">
    <property type="protein sequence ID" value="ASK28032.1"/>
    <property type="molecule type" value="Genomic_DNA"/>
</dbReference>
<dbReference type="KEGG" id="nei:BG910_10095"/>
<evidence type="ECO:0000313" key="1">
    <source>
        <dbReference type="EMBL" id="ASK28032.1"/>
    </source>
</evidence>
<keyword evidence="2" id="KW-1185">Reference proteome</keyword>
<protein>
    <submittedName>
        <fullName evidence="1">Uncharacterized protein</fullName>
    </submittedName>
</protein>
<dbReference type="RefSeq" id="WP_089036724.1">
    <property type="nucleotide sequence ID" value="NZ_CP022278.1"/>
</dbReference>
<proteinExistence type="predicted"/>
<dbReference type="OrthoDB" id="8606407at2"/>
<dbReference type="Proteomes" id="UP000198238">
    <property type="component" value="Chromosome"/>
</dbReference>
<gene>
    <name evidence="1" type="ORF">BG910_10095</name>
</gene>
<name>A0A220S3R0_9NEIS</name>
<dbReference type="AlphaFoldDB" id="A0A220S3R0"/>
<reference evidence="1 2" key="1">
    <citation type="submission" date="2017-06" db="EMBL/GenBank/DDBJ databases">
        <title>Neisseria chenwenguii sp. nov., isolated from the intestinal contents of Tibetan Plateau Pika in Yushu, Qinghai Province, China.</title>
        <authorList>
            <person name="Zhang G."/>
        </authorList>
    </citation>
    <scope>NUCLEOTIDE SEQUENCE [LARGE SCALE GENOMIC DNA]</scope>
    <source>
        <strain evidence="1 2">10023</strain>
    </source>
</reference>
<sequence length="138" mass="14800">MRTFLGVCFLIIGGWAVSVADTVAFLDFMPESRHFLYGAPALVALVFIGLGLLCMRSRRGFALGVTLFLASLSVWLTAAGYSALHDRAPFSRLIPPNFDESVADTGFGFMLLAVQTVIAVALIVKFRKAAVKAKTVAA</sequence>